<protein>
    <submittedName>
        <fullName evidence="4">Intracellular protein transport protein USO1-like</fullName>
    </submittedName>
</protein>
<organism evidence="3 4">
    <name type="scientific">Drosophila mauritiana</name>
    <name type="common">Fruit fly</name>
    <dbReference type="NCBI Taxonomy" id="7226"/>
    <lineage>
        <taxon>Eukaryota</taxon>
        <taxon>Metazoa</taxon>
        <taxon>Ecdysozoa</taxon>
        <taxon>Arthropoda</taxon>
        <taxon>Hexapoda</taxon>
        <taxon>Insecta</taxon>
        <taxon>Pterygota</taxon>
        <taxon>Neoptera</taxon>
        <taxon>Endopterygota</taxon>
        <taxon>Diptera</taxon>
        <taxon>Brachycera</taxon>
        <taxon>Muscomorpha</taxon>
        <taxon>Ephydroidea</taxon>
        <taxon>Drosophilidae</taxon>
        <taxon>Drosophila</taxon>
        <taxon>Sophophora</taxon>
    </lineage>
</organism>
<dbReference type="GeneID" id="117150058"/>
<name>A0A6P8KUJ5_DROMA</name>
<keyword evidence="1" id="KW-0175">Coiled coil</keyword>
<reference evidence="4" key="1">
    <citation type="submission" date="2025-08" db="UniProtKB">
        <authorList>
            <consortium name="RefSeq"/>
        </authorList>
    </citation>
    <scope>IDENTIFICATION</scope>
    <source>
        <strain evidence="4">Mau12</strain>
        <tissue evidence="4">Whole Body</tissue>
    </source>
</reference>
<sequence length="345" mass="39118">MGDDLAFYTRVTLDHIMNELCKQSECFKSINQNRSSEDPAINSLEECTLELGRLRKLLTQQTDSCQAVKNEKNETTYSVEKYNQEIEQLNDLLKQKDEQLEVLIEENDCLCVAAEISKNKLDDLDYQVQKLDEETRHMEQGIVESIGLIQDIGDVSHENELLKGKKSQLEDGEARQLINDLSKQLEDCREQSRLIREINEEMGKTLQKLGINPKEIENKIKLIESSKQELFDKDLSGMEPPQQLKEPFGSIKESDKDLEKTLLPPSGFSGVYEAQNNDIKEPKTNSLEVSTDWPNKGAGLETDREAKNSPPSGTANGVAIEGEKLNAVVAESQRNFLKNREEEQV</sequence>
<proteinExistence type="predicted"/>
<feature type="coiled-coil region" evidence="1">
    <location>
        <begin position="72"/>
        <end position="134"/>
    </location>
</feature>
<dbReference type="Proteomes" id="UP000515162">
    <property type="component" value="Unplaced"/>
</dbReference>
<gene>
    <name evidence="4" type="primary">LOC117150058</name>
</gene>
<dbReference type="AlphaFoldDB" id="A0A6P8KUJ5"/>
<feature type="compositionally biased region" description="Polar residues" evidence="2">
    <location>
        <begin position="284"/>
        <end position="293"/>
    </location>
</feature>
<accession>A0A6P8KUJ5</accession>
<feature type="region of interest" description="Disordered" evidence="2">
    <location>
        <begin position="263"/>
        <end position="321"/>
    </location>
</feature>
<keyword evidence="3" id="KW-1185">Reference proteome</keyword>
<evidence type="ECO:0000256" key="2">
    <source>
        <dbReference type="SAM" id="MobiDB-lite"/>
    </source>
</evidence>
<evidence type="ECO:0000313" key="4">
    <source>
        <dbReference type="RefSeq" id="XP_033172808.1"/>
    </source>
</evidence>
<evidence type="ECO:0000256" key="1">
    <source>
        <dbReference type="SAM" id="Coils"/>
    </source>
</evidence>
<dbReference type="RefSeq" id="XP_033172808.1">
    <property type="nucleotide sequence ID" value="XM_033316917.1"/>
</dbReference>
<evidence type="ECO:0000313" key="3">
    <source>
        <dbReference type="Proteomes" id="UP000515162"/>
    </source>
</evidence>